<name>A0A0F9C6R2_9ZZZZ</name>
<dbReference type="EMBL" id="LAZR01048258">
    <property type="protein sequence ID" value="KKK92331.1"/>
    <property type="molecule type" value="Genomic_DNA"/>
</dbReference>
<dbReference type="AlphaFoldDB" id="A0A0F9C6R2"/>
<comment type="caution">
    <text evidence="1">The sequence shown here is derived from an EMBL/GenBank/DDBJ whole genome shotgun (WGS) entry which is preliminary data.</text>
</comment>
<organism evidence="1">
    <name type="scientific">marine sediment metagenome</name>
    <dbReference type="NCBI Taxonomy" id="412755"/>
    <lineage>
        <taxon>unclassified sequences</taxon>
        <taxon>metagenomes</taxon>
        <taxon>ecological metagenomes</taxon>
    </lineage>
</organism>
<proteinExistence type="predicted"/>
<feature type="non-terminal residue" evidence="1">
    <location>
        <position position="1"/>
    </location>
</feature>
<feature type="non-terminal residue" evidence="1">
    <location>
        <position position="434"/>
    </location>
</feature>
<sequence length="434" mass="44481">AGVASSVAIITEIPAGTQVIGKVGLDTGTNSIGKLGEVNTGIDIGDVGLKAGANSVGVLGRNPGIEIGDVRLNGGLPIPPGSRTNLALRSAELNDAVWTLTSGTITPNDDQGPTGPTTAERIAEATGTFWWGPSQSITLVDGVYTVSLSVKPNGRDWFLLEMWDGASALCDQYFNVTTGAIGGNVSANGIITILDVDMHPQPNGYHRCEVIIRIAGVTGDTIFALFTATADNSASGNAPAHAGSTGLGFFATDFQVEAAPFAGPYILTTTVAVTDGYTNLGTIGLEAGSNAVGNVGLEAGENYVGQTGGQIAQVIVSVAPAAVLYSVDDAIGGFTTFSNILRVNGGSGKIKSLTITDTQGIDADLELVIFSGTPTGTIADQTEYVLDPNDSFEVVGTISIAAADWKQYGTPSMVTKSEIGLGFINLDATRHLHM</sequence>
<gene>
    <name evidence="1" type="ORF">LCGC14_2704000</name>
</gene>
<evidence type="ECO:0000313" key="1">
    <source>
        <dbReference type="EMBL" id="KKK92331.1"/>
    </source>
</evidence>
<protein>
    <submittedName>
        <fullName evidence="1">Uncharacterized protein</fullName>
    </submittedName>
</protein>
<accession>A0A0F9C6R2</accession>
<reference evidence="1" key="1">
    <citation type="journal article" date="2015" name="Nature">
        <title>Complex archaea that bridge the gap between prokaryotes and eukaryotes.</title>
        <authorList>
            <person name="Spang A."/>
            <person name="Saw J.H."/>
            <person name="Jorgensen S.L."/>
            <person name="Zaremba-Niedzwiedzka K."/>
            <person name="Martijn J."/>
            <person name="Lind A.E."/>
            <person name="van Eijk R."/>
            <person name="Schleper C."/>
            <person name="Guy L."/>
            <person name="Ettema T.J."/>
        </authorList>
    </citation>
    <scope>NUCLEOTIDE SEQUENCE</scope>
</reference>